<gene>
    <name evidence="2" type="ORF">D9758_011336</name>
</gene>
<evidence type="ECO:0000259" key="1">
    <source>
        <dbReference type="Pfam" id="PF12770"/>
    </source>
</evidence>
<accession>A0A8H5G899</accession>
<keyword evidence="3" id="KW-1185">Reference proteome</keyword>
<dbReference type="Proteomes" id="UP000559256">
    <property type="component" value="Unassembled WGS sequence"/>
</dbReference>
<evidence type="ECO:0000313" key="3">
    <source>
        <dbReference type="Proteomes" id="UP000559256"/>
    </source>
</evidence>
<dbReference type="OrthoDB" id="9991317at2759"/>
<evidence type="ECO:0000313" key="2">
    <source>
        <dbReference type="EMBL" id="KAF5360183.1"/>
    </source>
</evidence>
<protein>
    <recommendedName>
        <fullName evidence="1">CHAT domain-containing protein</fullName>
    </recommendedName>
</protein>
<reference evidence="2 3" key="1">
    <citation type="journal article" date="2020" name="ISME J.">
        <title>Uncovering the hidden diversity of litter-decomposition mechanisms in mushroom-forming fungi.</title>
        <authorList>
            <person name="Floudas D."/>
            <person name="Bentzer J."/>
            <person name="Ahren D."/>
            <person name="Johansson T."/>
            <person name="Persson P."/>
            <person name="Tunlid A."/>
        </authorList>
    </citation>
    <scope>NUCLEOTIDE SEQUENCE [LARGE SCALE GENOMIC DNA]</scope>
    <source>
        <strain evidence="2 3">CBS 291.85</strain>
    </source>
</reference>
<dbReference type="Gene3D" id="1.25.40.10">
    <property type="entry name" value="Tetratricopeptide repeat domain"/>
    <property type="match status" value="1"/>
</dbReference>
<sequence length="359" mass="40826">MFQSQFDHLEKLEDIENAIHFNQQAVDLTPDGYAYKPFMLSNLGSAFQSRFEHLRELGDNKNTIHFYQQALDLMPDGHVNNASQLINLNLSILGNWTASSRHLQLSRKLQKILPAHLQSNTMLLINGKPYPQNIRTPLQHLMHTKWFSKFFHSLFGLDRLSTIVMMNQPKSASKVYLELKLRRRPYRNTHYPRIAASDEAIVKTVKNEMSEHDIVHLACHGIQDPKNPLDSAFVLHDGRLKLQDLMHLSLENAELAFLSACQTAAGDQNLPEEAVHLAAGMLAVRYPSVIATMWSIGDNDAPIVADKVYKSVMGCGNEVVTQNQRQSAVYALHDAVEYLRKEIGEMNFVKWVPFVHYGV</sequence>
<feature type="domain" description="CHAT" evidence="1">
    <location>
        <begin position="193"/>
        <end position="358"/>
    </location>
</feature>
<dbReference type="InterPro" id="IPR011990">
    <property type="entry name" value="TPR-like_helical_dom_sf"/>
</dbReference>
<organism evidence="2 3">
    <name type="scientific">Tetrapyrgos nigripes</name>
    <dbReference type="NCBI Taxonomy" id="182062"/>
    <lineage>
        <taxon>Eukaryota</taxon>
        <taxon>Fungi</taxon>
        <taxon>Dikarya</taxon>
        <taxon>Basidiomycota</taxon>
        <taxon>Agaricomycotina</taxon>
        <taxon>Agaricomycetes</taxon>
        <taxon>Agaricomycetidae</taxon>
        <taxon>Agaricales</taxon>
        <taxon>Marasmiineae</taxon>
        <taxon>Marasmiaceae</taxon>
        <taxon>Tetrapyrgos</taxon>
    </lineage>
</organism>
<comment type="caution">
    <text evidence="2">The sequence shown here is derived from an EMBL/GenBank/DDBJ whole genome shotgun (WGS) entry which is preliminary data.</text>
</comment>
<dbReference type="AlphaFoldDB" id="A0A8H5G899"/>
<proteinExistence type="predicted"/>
<name>A0A8H5G899_9AGAR</name>
<dbReference type="Pfam" id="PF12770">
    <property type="entry name" value="CHAT"/>
    <property type="match status" value="1"/>
</dbReference>
<dbReference type="InterPro" id="IPR024983">
    <property type="entry name" value="CHAT_dom"/>
</dbReference>
<dbReference type="EMBL" id="JAACJM010000044">
    <property type="protein sequence ID" value="KAF5360183.1"/>
    <property type="molecule type" value="Genomic_DNA"/>
</dbReference>